<accession>A0ABV0S1I9</accession>
<organism evidence="2 3">
    <name type="scientific">Xenoophorus captivus</name>
    <dbReference type="NCBI Taxonomy" id="1517983"/>
    <lineage>
        <taxon>Eukaryota</taxon>
        <taxon>Metazoa</taxon>
        <taxon>Chordata</taxon>
        <taxon>Craniata</taxon>
        <taxon>Vertebrata</taxon>
        <taxon>Euteleostomi</taxon>
        <taxon>Actinopterygii</taxon>
        <taxon>Neopterygii</taxon>
        <taxon>Teleostei</taxon>
        <taxon>Neoteleostei</taxon>
        <taxon>Acanthomorphata</taxon>
        <taxon>Ovalentaria</taxon>
        <taxon>Atherinomorphae</taxon>
        <taxon>Cyprinodontiformes</taxon>
        <taxon>Goodeidae</taxon>
        <taxon>Xenoophorus</taxon>
    </lineage>
</organism>
<name>A0ABV0S1I9_9TELE</name>
<protein>
    <submittedName>
        <fullName evidence="2">Uncharacterized protein</fullName>
    </submittedName>
</protein>
<reference evidence="2 3" key="1">
    <citation type="submission" date="2021-06" db="EMBL/GenBank/DDBJ databases">
        <authorList>
            <person name="Palmer J.M."/>
        </authorList>
    </citation>
    <scope>NUCLEOTIDE SEQUENCE [LARGE SCALE GENOMIC DNA]</scope>
    <source>
        <strain evidence="2 3">XC_2019</strain>
        <tissue evidence="2">Muscle</tissue>
    </source>
</reference>
<dbReference type="EMBL" id="JAHRIN010067382">
    <property type="protein sequence ID" value="MEQ2214410.1"/>
    <property type="molecule type" value="Genomic_DNA"/>
</dbReference>
<comment type="caution">
    <text evidence="2">The sequence shown here is derived from an EMBL/GenBank/DDBJ whole genome shotgun (WGS) entry which is preliminary data.</text>
</comment>
<keyword evidence="1" id="KW-0812">Transmembrane</keyword>
<gene>
    <name evidence="2" type="ORF">XENOCAPTIV_005851</name>
</gene>
<feature type="non-terminal residue" evidence="2">
    <location>
        <position position="1"/>
    </location>
</feature>
<keyword evidence="1" id="KW-0472">Membrane</keyword>
<evidence type="ECO:0000256" key="1">
    <source>
        <dbReference type="SAM" id="Phobius"/>
    </source>
</evidence>
<dbReference type="Proteomes" id="UP001434883">
    <property type="component" value="Unassembled WGS sequence"/>
</dbReference>
<feature type="transmembrane region" description="Helical" evidence="1">
    <location>
        <begin position="35"/>
        <end position="54"/>
    </location>
</feature>
<keyword evidence="3" id="KW-1185">Reference proteome</keyword>
<keyword evidence="1" id="KW-1133">Transmembrane helix</keyword>
<evidence type="ECO:0000313" key="2">
    <source>
        <dbReference type="EMBL" id="MEQ2214410.1"/>
    </source>
</evidence>
<sequence length="57" mass="6343">GNNMFNLDMNISKPVIFIIASSEKAYGMSHLSKEVTVYVSSAFKFLYMCFLVVVPGC</sequence>
<proteinExistence type="predicted"/>
<evidence type="ECO:0000313" key="3">
    <source>
        <dbReference type="Proteomes" id="UP001434883"/>
    </source>
</evidence>